<dbReference type="AlphaFoldDB" id="D2BDE7"/>
<dbReference type="RefSeq" id="WP_012889980.1">
    <property type="nucleotide sequence ID" value="NC_013595.1"/>
</dbReference>
<keyword evidence="2" id="KW-1185">Reference proteome</keyword>
<protein>
    <submittedName>
        <fullName evidence="1">Uncharacterized protein</fullName>
    </submittedName>
</protein>
<accession>D2BDE7</accession>
<dbReference type="EMBL" id="CP001814">
    <property type="protein sequence ID" value="ACZ86236.1"/>
    <property type="molecule type" value="Genomic_DNA"/>
</dbReference>
<reference evidence="1 2" key="1">
    <citation type="journal article" date="2010" name="Stand. Genomic Sci.">
        <title>Complete genome sequence of Streptosporangium roseum type strain (NI 9100).</title>
        <authorList>
            <person name="Nolan M."/>
            <person name="Sikorski J."/>
            <person name="Jando M."/>
            <person name="Lucas S."/>
            <person name="Lapidus A."/>
            <person name="Glavina Del Rio T."/>
            <person name="Chen F."/>
            <person name="Tice H."/>
            <person name="Pitluck S."/>
            <person name="Cheng J.F."/>
            <person name="Chertkov O."/>
            <person name="Sims D."/>
            <person name="Meincke L."/>
            <person name="Brettin T."/>
            <person name="Han C."/>
            <person name="Detter J.C."/>
            <person name="Bruce D."/>
            <person name="Goodwin L."/>
            <person name="Land M."/>
            <person name="Hauser L."/>
            <person name="Chang Y.J."/>
            <person name="Jeffries C.D."/>
            <person name="Ivanova N."/>
            <person name="Mavromatis K."/>
            <person name="Mikhailova N."/>
            <person name="Chen A."/>
            <person name="Palaniappan K."/>
            <person name="Chain P."/>
            <person name="Rohde M."/>
            <person name="Goker M."/>
            <person name="Bristow J."/>
            <person name="Eisen J.A."/>
            <person name="Markowitz V."/>
            <person name="Hugenholtz P."/>
            <person name="Kyrpides N.C."/>
            <person name="Klenk H.P."/>
        </authorList>
    </citation>
    <scope>NUCLEOTIDE SEQUENCE [LARGE SCALE GENOMIC DNA]</scope>
    <source>
        <strain evidence="2">ATCC 12428 / DSM 43021 / JCM 3005 / NI 9100</strain>
    </source>
</reference>
<dbReference type="HOGENOM" id="CLU_131922_0_0_11"/>
<evidence type="ECO:0000313" key="2">
    <source>
        <dbReference type="Proteomes" id="UP000002029"/>
    </source>
</evidence>
<dbReference type="Proteomes" id="UP000002029">
    <property type="component" value="Chromosome"/>
</dbReference>
<organism evidence="1 2">
    <name type="scientific">Streptosporangium roseum (strain ATCC 12428 / DSM 43021 / JCM 3005 / KCTC 9067 / NCIMB 10171 / NRRL 2505 / NI 9100)</name>
    <dbReference type="NCBI Taxonomy" id="479432"/>
    <lineage>
        <taxon>Bacteria</taxon>
        <taxon>Bacillati</taxon>
        <taxon>Actinomycetota</taxon>
        <taxon>Actinomycetes</taxon>
        <taxon>Streptosporangiales</taxon>
        <taxon>Streptosporangiaceae</taxon>
        <taxon>Streptosporangium</taxon>
    </lineage>
</organism>
<proteinExistence type="predicted"/>
<gene>
    <name evidence="1" type="ordered locus">Sros_3297</name>
</gene>
<evidence type="ECO:0000313" key="1">
    <source>
        <dbReference type="EMBL" id="ACZ86236.1"/>
    </source>
</evidence>
<dbReference type="STRING" id="479432.Sros_3297"/>
<dbReference type="KEGG" id="sro:Sros_3297"/>
<sequence length="166" mass="18485">MTRPYGPAMVFHRKQLRVPAPAVAAGRHVKRYHVNLDGSEIDQARQEAAYAFLPGLLPRPDGTPAATFTVLHETANGIFLNAYSWYWDNVLYCRTAAAGIPFLGCPDEDYTHWVELAEPLIGCVWELPPIEHERSAWIRHVLQPAEPDLGAYLADLLPEGPIGQVC</sequence>
<dbReference type="eggNOG" id="ENOG50338IN">
    <property type="taxonomic scope" value="Bacteria"/>
</dbReference>
<name>D2BDE7_STRRD</name>